<evidence type="ECO:0008006" key="7">
    <source>
        <dbReference type="Google" id="ProtNLM"/>
    </source>
</evidence>
<sequence>MESDKKRIIEISDQLQAASSSVRILRNIAWDQEVKDQFFKAKATRLPVVSYDHYDPAAVLAQIKAIRELIDPSIQTHRWAAKIADKVEYSALLLSSRGTSDFYKYSELLYGQPSTPLKNIGHTTLELAQHFETMFDRVKGVDLGAPLEAHFSAEDLADEMKRVVADKFGDMAPEIVMDASLASNALAGRRRVSIRPSAHFTDKDIEQLIHHELFVHVATSLNGHMQPLKILGEGHPGTTKTQEGLAVFAEFITGSIDLDRVRRLSDRVIGIQMAIDGADFMEVYRYFLETIDNPDQSFESAKRVFRGGVVTGGAPFTKDIVYLEGFITVHKFLRDVVRKGKWEYLDLLFAGKLDISDLPALHQLSEMGLINKPIFTPPWIADKRFLLTHLSYASFLYGLGGMK</sequence>
<keyword evidence="6" id="KW-1185">Reference proteome</keyword>
<dbReference type="PANTHER" id="PTHR31817:SF0">
    <property type="entry name" value="CHROMOSOME UNDETERMINED SCAFFOLD_67, WHOLE GENOME SHOTGUN SEQUENCE"/>
    <property type="match status" value="1"/>
</dbReference>
<dbReference type="GO" id="GO:0008237">
    <property type="term" value="F:metallopeptidase activity"/>
    <property type="evidence" value="ECO:0007669"/>
    <property type="project" value="UniProtKB-KW"/>
</dbReference>
<gene>
    <name evidence="5" type="ORF">SAMN04488028_101245</name>
</gene>
<evidence type="ECO:0000256" key="2">
    <source>
        <dbReference type="ARBA" id="ARBA00022670"/>
    </source>
</evidence>
<accession>A0A1M6JME1</accession>
<evidence type="ECO:0000256" key="4">
    <source>
        <dbReference type="ARBA" id="ARBA00023049"/>
    </source>
</evidence>
<reference evidence="6" key="1">
    <citation type="submission" date="2016-11" db="EMBL/GenBank/DDBJ databases">
        <authorList>
            <person name="Varghese N."/>
            <person name="Submissions S."/>
        </authorList>
    </citation>
    <scope>NUCLEOTIDE SEQUENCE [LARGE SCALE GENOMIC DNA]</scope>
    <source>
        <strain evidence="6">DSM 26134</strain>
    </source>
</reference>
<dbReference type="AlphaFoldDB" id="A0A1M6JME1"/>
<evidence type="ECO:0000256" key="1">
    <source>
        <dbReference type="ARBA" id="ARBA00001947"/>
    </source>
</evidence>
<name>A0A1M6JME1_REIAG</name>
<dbReference type="Proteomes" id="UP000184474">
    <property type="component" value="Unassembled WGS sequence"/>
</dbReference>
<keyword evidence="4" id="KW-0482">Metalloprotease</keyword>
<evidence type="ECO:0000256" key="3">
    <source>
        <dbReference type="ARBA" id="ARBA00022801"/>
    </source>
</evidence>
<evidence type="ECO:0000313" key="6">
    <source>
        <dbReference type="Proteomes" id="UP000184474"/>
    </source>
</evidence>
<dbReference type="RefSeq" id="WP_073118687.1">
    <property type="nucleotide sequence ID" value="NZ_FRAA01000001.1"/>
</dbReference>
<dbReference type="Pfam" id="PF08014">
    <property type="entry name" value="MATCAP"/>
    <property type="match status" value="1"/>
</dbReference>
<dbReference type="GO" id="GO:0006508">
    <property type="term" value="P:proteolysis"/>
    <property type="evidence" value="ECO:0007669"/>
    <property type="project" value="UniProtKB-KW"/>
</dbReference>
<dbReference type="SMART" id="SM01154">
    <property type="entry name" value="DUF1704"/>
    <property type="match status" value="1"/>
</dbReference>
<dbReference type="PANTHER" id="PTHR31817">
    <property type="match status" value="1"/>
</dbReference>
<evidence type="ECO:0000313" key="5">
    <source>
        <dbReference type="EMBL" id="SHJ47794.1"/>
    </source>
</evidence>
<keyword evidence="2" id="KW-0645">Protease</keyword>
<organism evidence="5 6">
    <name type="scientific">Reichenbachiella agariperforans</name>
    <dbReference type="NCBI Taxonomy" id="156994"/>
    <lineage>
        <taxon>Bacteria</taxon>
        <taxon>Pseudomonadati</taxon>
        <taxon>Bacteroidota</taxon>
        <taxon>Cytophagia</taxon>
        <taxon>Cytophagales</taxon>
        <taxon>Reichenbachiellaceae</taxon>
        <taxon>Reichenbachiella</taxon>
    </lineage>
</organism>
<dbReference type="InterPro" id="IPR012548">
    <property type="entry name" value="MATCAP"/>
</dbReference>
<proteinExistence type="predicted"/>
<comment type="cofactor">
    <cofactor evidence="1">
        <name>Zn(2+)</name>
        <dbReference type="ChEBI" id="CHEBI:29105"/>
    </cofactor>
</comment>
<protein>
    <recommendedName>
        <fullName evidence="7">Flavohemoglobin expression-modulating QEGLA motif protein</fullName>
    </recommendedName>
</protein>
<dbReference type="GO" id="GO:0080164">
    <property type="term" value="P:regulation of nitric oxide metabolic process"/>
    <property type="evidence" value="ECO:0007669"/>
    <property type="project" value="TreeGrafter"/>
</dbReference>
<keyword evidence="3" id="KW-0378">Hydrolase</keyword>
<dbReference type="EMBL" id="FRAA01000001">
    <property type="protein sequence ID" value="SHJ47794.1"/>
    <property type="molecule type" value="Genomic_DNA"/>
</dbReference>
<dbReference type="STRING" id="156994.SAMN04488028_101245"/>